<evidence type="ECO:0000313" key="1">
    <source>
        <dbReference type="EMBL" id="MPC55856.1"/>
    </source>
</evidence>
<evidence type="ECO:0000313" key="2">
    <source>
        <dbReference type="Proteomes" id="UP000324222"/>
    </source>
</evidence>
<reference evidence="1 2" key="1">
    <citation type="submission" date="2019-05" db="EMBL/GenBank/DDBJ databases">
        <title>Another draft genome of Portunus trituberculatus and its Hox gene families provides insights of decapod evolution.</title>
        <authorList>
            <person name="Jeong J.-H."/>
            <person name="Song I."/>
            <person name="Kim S."/>
            <person name="Choi T."/>
            <person name="Kim D."/>
            <person name="Ryu S."/>
            <person name="Kim W."/>
        </authorList>
    </citation>
    <scope>NUCLEOTIDE SEQUENCE [LARGE SCALE GENOMIC DNA]</scope>
    <source>
        <tissue evidence="1">Muscle</tissue>
    </source>
</reference>
<dbReference type="AlphaFoldDB" id="A0A5B7GE44"/>
<protein>
    <submittedName>
        <fullName evidence="1">Uncharacterized protein</fullName>
    </submittedName>
</protein>
<dbReference type="EMBL" id="VSRR010013494">
    <property type="protein sequence ID" value="MPC55856.1"/>
    <property type="molecule type" value="Genomic_DNA"/>
</dbReference>
<dbReference type="Proteomes" id="UP000324222">
    <property type="component" value="Unassembled WGS sequence"/>
</dbReference>
<sequence>MAMNHYRCMGEVEKLVKVTMTFTDSVSPRKLCSIISGCRGAAGPYLLVTGKQPSTSGFSSLG</sequence>
<comment type="caution">
    <text evidence="1">The sequence shown here is derived from an EMBL/GenBank/DDBJ whole genome shotgun (WGS) entry which is preliminary data.</text>
</comment>
<accession>A0A5B7GE44</accession>
<name>A0A5B7GE44_PORTR</name>
<proteinExistence type="predicted"/>
<organism evidence="1 2">
    <name type="scientific">Portunus trituberculatus</name>
    <name type="common">Swimming crab</name>
    <name type="synonym">Neptunus trituberculatus</name>
    <dbReference type="NCBI Taxonomy" id="210409"/>
    <lineage>
        <taxon>Eukaryota</taxon>
        <taxon>Metazoa</taxon>
        <taxon>Ecdysozoa</taxon>
        <taxon>Arthropoda</taxon>
        <taxon>Crustacea</taxon>
        <taxon>Multicrustacea</taxon>
        <taxon>Malacostraca</taxon>
        <taxon>Eumalacostraca</taxon>
        <taxon>Eucarida</taxon>
        <taxon>Decapoda</taxon>
        <taxon>Pleocyemata</taxon>
        <taxon>Brachyura</taxon>
        <taxon>Eubrachyura</taxon>
        <taxon>Portunoidea</taxon>
        <taxon>Portunidae</taxon>
        <taxon>Portuninae</taxon>
        <taxon>Portunus</taxon>
    </lineage>
</organism>
<keyword evidence="2" id="KW-1185">Reference proteome</keyword>
<gene>
    <name evidence="1" type="ORF">E2C01_049801</name>
</gene>